<organism evidence="5 6">
    <name type="scientific">Actinomadura rugatobispora</name>
    <dbReference type="NCBI Taxonomy" id="1994"/>
    <lineage>
        <taxon>Bacteria</taxon>
        <taxon>Bacillati</taxon>
        <taxon>Actinomycetota</taxon>
        <taxon>Actinomycetes</taxon>
        <taxon>Streptosporangiales</taxon>
        <taxon>Thermomonosporaceae</taxon>
        <taxon>Actinomadura</taxon>
    </lineage>
</organism>
<dbReference type="PRINTS" id="PR00080">
    <property type="entry name" value="SDRFAMILY"/>
</dbReference>
<dbReference type="PANTHER" id="PTHR44196:SF1">
    <property type="entry name" value="DEHYDROGENASE_REDUCTASE SDR FAMILY MEMBER 7B"/>
    <property type="match status" value="1"/>
</dbReference>
<dbReference type="Pfam" id="PF00106">
    <property type="entry name" value="adh_short"/>
    <property type="match status" value="1"/>
</dbReference>
<feature type="domain" description="Ketoreductase" evidence="4">
    <location>
        <begin position="11"/>
        <end position="207"/>
    </location>
</feature>
<dbReference type="InterPro" id="IPR036291">
    <property type="entry name" value="NAD(P)-bd_dom_sf"/>
</dbReference>
<protein>
    <submittedName>
        <fullName evidence="5">SDR family NAD(P)-dependent oxidoreductase</fullName>
    </submittedName>
</protein>
<dbReference type="RefSeq" id="WP_378281320.1">
    <property type="nucleotide sequence ID" value="NZ_JBHSON010000009.1"/>
</dbReference>
<dbReference type="Gene3D" id="3.40.50.720">
    <property type="entry name" value="NAD(P)-binding Rossmann-like Domain"/>
    <property type="match status" value="1"/>
</dbReference>
<evidence type="ECO:0000256" key="3">
    <source>
        <dbReference type="RuleBase" id="RU000363"/>
    </source>
</evidence>
<dbReference type="CDD" id="cd05233">
    <property type="entry name" value="SDR_c"/>
    <property type="match status" value="1"/>
</dbReference>
<comment type="similarity">
    <text evidence="1 3">Belongs to the short-chain dehydrogenases/reductases (SDR) family.</text>
</comment>
<sequence>MTGALQDFTGRVVVITGGAAGIGRALGVRFAAEGSRVVLADVEAGALARTVEELAAGGEVTGVRTDVTDPASVEALAEEVYGRHGAVHVLINNAGVGAPSAKSWESTPNDWRWVHSVNVFGVAHGVQSFVPRMLAGGEPGHVVNTSSGDGAVNPLPNASVYAASKAAVSVLTECLATQLREESGGRLGVSLFLPGGGLLDTGLWTADRNRPAELARERPRGTPAVTVAQLVEMAAARGRELPVRPLDELARQVVDGIKDGVYCITDDLAEAAATLRERADLLAAGRCPTVVDAHGILT</sequence>
<dbReference type="Proteomes" id="UP001596074">
    <property type="component" value="Unassembled WGS sequence"/>
</dbReference>
<gene>
    <name evidence="5" type="ORF">ACFPZN_08785</name>
</gene>
<evidence type="ECO:0000256" key="2">
    <source>
        <dbReference type="ARBA" id="ARBA00023002"/>
    </source>
</evidence>
<dbReference type="PANTHER" id="PTHR44196">
    <property type="entry name" value="DEHYDROGENASE/REDUCTASE SDR FAMILY MEMBER 7B"/>
    <property type="match status" value="1"/>
</dbReference>
<evidence type="ECO:0000259" key="4">
    <source>
        <dbReference type="SMART" id="SM00822"/>
    </source>
</evidence>
<keyword evidence="2" id="KW-0560">Oxidoreductase</keyword>
<dbReference type="InterPro" id="IPR002347">
    <property type="entry name" value="SDR_fam"/>
</dbReference>
<evidence type="ECO:0000313" key="5">
    <source>
        <dbReference type="EMBL" id="MFC5745698.1"/>
    </source>
</evidence>
<accession>A0ABW0ZTM7</accession>
<dbReference type="SMART" id="SM00822">
    <property type="entry name" value="PKS_KR"/>
    <property type="match status" value="1"/>
</dbReference>
<keyword evidence="6" id="KW-1185">Reference proteome</keyword>
<dbReference type="InterPro" id="IPR057326">
    <property type="entry name" value="KR_dom"/>
</dbReference>
<proteinExistence type="inferred from homology"/>
<name>A0ABW0ZTM7_9ACTN</name>
<dbReference type="PRINTS" id="PR00081">
    <property type="entry name" value="GDHRDH"/>
</dbReference>
<dbReference type="EMBL" id="JBHSON010000009">
    <property type="protein sequence ID" value="MFC5745698.1"/>
    <property type="molecule type" value="Genomic_DNA"/>
</dbReference>
<evidence type="ECO:0000256" key="1">
    <source>
        <dbReference type="ARBA" id="ARBA00006484"/>
    </source>
</evidence>
<evidence type="ECO:0000313" key="6">
    <source>
        <dbReference type="Proteomes" id="UP001596074"/>
    </source>
</evidence>
<dbReference type="SUPFAM" id="SSF51735">
    <property type="entry name" value="NAD(P)-binding Rossmann-fold domains"/>
    <property type="match status" value="1"/>
</dbReference>
<reference evidence="6" key="1">
    <citation type="journal article" date="2019" name="Int. J. Syst. Evol. Microbiol.">
        <title>The Global Catalogue of Microorganisms (GCM) 10K type strain sequencing project: providing services to taxonomists for standard genome sequencing and annotation.</title>
        <authorList>
            <consortium name="The Broad Institute Genomics Platform"/>
            <consortium name="The Broad Institute Genome Sequencing Center for Infectious Disease"/>
            <person name="Wu L."/>
            <person name="Ma J."/>
        </authorList>
    </citation>
    <scope>NUCLEOTIDE SEQUENCE [LARGE SCALE GENOMIC DNA]</scope>
    <source>
        <strain evidence="6">KCTC 42087</strain>
    </source>
</reference>
<comment type="caution">
    <text evidence="5">The sequence shown here is derived from an EMBL/GenBank/DDBJ whole genome shotgun (WGS) entry which is preliminary data.</text>
</comment>